<dbReference type="InterPro" id="IPR002156">
    <property type="entry name" value="RNaseH_domain"/>
</dbReference>
<dbReference type="Gene3D" id="3.30.420.10">
    <property type="entry name" value="Ribonuclease H-like superfamily/Ribonuclease H"/>
    <property type="match status" value="1"/>
</dbReference>
<keyword evidence="3" id="KW-1185">Reference proteome</keyword>
<reference evidence="2" key="1">
    <citation type="submission" date="2022-01" db="EMBL/GenBank/DDBJ databases">
        <title>Colwellia maritima, isolated from seawater.</title>
        <authorList>
            <person name="Kristyanto S."/>
            <person name="Jung J."/>
            <person name="Jeon C.O."/>
        </authorList>
    </citation>
    <scope>NUCLEOTIDE SEQUENCE</scope>
    <source>
        <strain evidence="2">MSW7</strain>
    </source>
</reference>
<dbReference type="CDD" id="cd09279">
    <property type="entry name" value="RNase_HI_like"/>
    <property type="match status" value="1"/>
</dbReference>
<dbReference type="InterPro" id="IPR012337">
    <property type="entry name" value="RNaseH-like_sf"/>
</dbReference>
<dbReference type="RefSeq" id="WP_242288960.1">
    <property type="nucleotide sequence ID" value="NZ_JAKKSL010000007.1"/>
</dbReference>
<dbReference type="PANTHER" id="PTHR46387">
    <property type="entry name" value="POLYNUCLEOTIDYL TRANSFERASE, RIBONUCLEASE H-LIKE SUPERFAMILY PROTEIN"/>
    <property type="match status" value="1"/>
</dbReference>
<dbReference type="SUPFAM" id="SSF53098">
    <property type="entry name" value="Ribonuclease H-like"/>
    <property type="match status" value="1"/>
</dbReference>
<evidence type="ECO:0000259" key="1">
    <source>
        <dbReference type="PROSITE" id="PS50879"/>
    </source>
</evidence>
<dbReference type="InterPro" id="IPR036397">
    <property type="entry name" value="RNaseH_sf"/>
</dbReference>
<dbReference type="PANTHER" id="PTHR46387:SF2">
    <property type="entry name" value="RIBONUCLEASE HI"/>
    <property type="match status" value="1"/>
</dbReference>
<name>A0ABS9X6U4_9GAMM</name>
<dbReference type="PROSITE" id="PS50879">
    <property type="entry name" value="RNASE_H_1"/>
    <property type="match status" value="1"/>
</dbReference>
<dbReference type="Pfam" id="PF13456">
    <property type="entry name" value="RVT_3"/>
    <property type="match status" value="1"/>
</dbReference>
<feature type="domain" description="RNase H type-1" evidence="1">
    <location>
        <begin position="84"/>
        <end position="215"/>
    </location>
</feature>
<dbReference type="Proteomes" id="UP001139646">
    <property type="component" value="Unassembled WGS sequence"/>
</dbReference>
<accession>A0ABS9X6U4</accession>
<evidence type="ECO:0000313" key="3">
    <source>
        <dbReference type="Proteomes" id="UP001139646"/>
    </source>
</evidence>
<dbReference type="EMBL" id="JAKKSL010000007">
    <property type="protein sequence ID" value="MCI2285929.1"/>
    <property type="molecule type" value="Genomic_DNA"/>
</dbReference>
<proteinExistence type="predicted"/>
<gene>
    <name evidence="2" type="ORF">L3081_24190</name>
</gene>
<evidence type="ECO:0000313" key="2">
    <source>
        <dbReference type="EMBL" id="MCI2285929.1"/>
    </source>
</evidence>
<protein>
    <submittedName>
        <fullName evidence="2">Ribonuclease HI family protein</fullName>
    </submittedName>
</protein>
<organism evidence="2 3">
    <name type="scientific">Colwellia maritima</name>
    <dbReference type="NCBI Taxonomy" id="2912588"/>
    <lineage>
        <taxon>Bacteria</taxon>
        <taxon>Pseudomonadati</taxon>
        <taxon>Pseudomonadota</taxon>
        <taxon>Gammaproteobacteria</taxon>
        <taxon>Alteromonadales</taxon>
        <taxon>Colwelliaceae</taxon>
        <taxon>Colwellia</taxon>
    </lineage>
</organism>
<comment type="caution">
    <text evidence="2">The sequence shown here is derived from an EMBL/GenBank/DDBJ whole genome shotgun (WGS) entry which is preliminary data.</text>
</comment>
<sequence>MLLANTTAGSVWQNLINSDCLTNISNNILSQLTDVLNQLSHLNANEAIYLSGNGKPSVCVADVIELINKRIARHPTYRFGEKRIIMAYSGYFDGAARPNPGELGMGVSIVDDQQREIDWGYAYKPHGTNNEAEYLSAILLMRQALHHGYTKLDCYGDSQIVIKQINGEWSVSAESLKKLNKKALELASKFEHISFTWIARNKNSRADELSRIAIDNKDSDRKKQKVTNEVIESAPVSNVTPLQTKSKTIVRQLKNGNYLVVEDTLTCIVNTKTMSCNCPVFIINNQCKHTNTFIQCNQQA</sequence>